<dbReference type="InterPro" id="IPR007021">
    <property type="entry name" value="DUF659"/>
</dbReference>
<gene>
    <name evidence="9" type="ORF">KUF71_003677</name>
</gene>
<dbReference type="InterPro" id="IPR008906">
    <property type="entry name" value="HATC_C_dom"/>
</dbReference>
<keyword evidence="3" id="KW-0863">Zinc-finger</keyword>
<organism evidence="9 10">
    <name type="scientific">Frankliniella fusca</name>
    <dbReference type="NCBI Taxonomy" id="407009"/>
    <lineage>
        <taxon>Eukaryota</taxon>
        <taxon>Metazoa</taxon>
        <taxon>Ecdysozoa</taxon>
        <taxon>Arthropoda</taxon>
        <taxon>Hexapoda</taxon>
        <taxon>Insecta</taxon>
        <taxon>Pterygota</taxon>
        <taxon>Neoptera</taxon>
        <taxon>Paraneoptera</taxon>
        <taxon>Thysanoptera</taxon>
        <taxon>Terebrantia</taxon>
        <taxon>Thripoidea</taxon>
        <taxon>Thripidae</taxon>
        <taxon>Frankliniella</taxon>
    </lineage>
</organism>
<dbReference type="Proteomes" id="UP001219518">
    <property type="component" value="Unassembled WGS sequence"/>
</dbReference>
<dbReference type="EMBL" id="JAHWGI010000085">
    <property type="protein sequence ID" value="KAK3909078.1"/>
    <property type="molecule type" value="Genomic_DNA"/>
</dbReference>
<dbReference type="Pfam" id="PF04937">
    <property type="entry name" value="DUF659"/>
    <property type="match status" value="1"/>
</dbReference>
<comment type="subcellular location">
    <subcellularLocation>
        <location evidence="1">Nucleus</location>
    </subcellularLocation>
</comment>
<feature type="compositionally biased region" description="Acidic residues" evidence="6">
    <location>
        <begin position="550"/>
        <end position="582"/>
    </location>
</feature>
<evidence type="ECO:0000256" key="6">
    <source>
        <dbReference type="SAM" id="MobiDB-lite"/>
    </source>
</evidence>
<keyword evidence="5" id="KW-0539">Nucleus</keyword>
<evidence type="ECO:0000313" key="10">
    <source>
        <dbReference type="Proteomes" id="UP001219518"/>
    </source>
</evidence>
<reference evidence="9" key="2">
    <citation type="journal article" date="2023" name="BMC Genomics">
        <title>Pest status, molecular evolution, and epigenetic factors derived from the genome assembly of Frankliniella fusca, a thysanopteran phytovirus vector.</title>
        <authorList>
            <person name="Catto M.A."/>
            <person name="Labadie P.E."/>
            <person name="Jacobson A.L."/>
            <person name="Kennedy G.G."/>
            <person name="Srinivasan R."/>
            <person name="Hunt B.G."/>
        </authorList>
    </citation>
    <scope>NUCLEOTIDE SEQUENCE</scope>
    <source>
        <strain evidence="9">PL_HMW_Pooled</strain>
    </source>
</reference>
<accession>A0AAE1L797</accession>
<dbReference type="InterPro" id="IPR052035">
    <property type="entry name" value="ZnF_BED_domain_contain"/>
</dbReference>
<protein>
    <submittedName>
        <fullName evidence="9">Phenylcoumaran benzylic ether reductase POP1</fullName>
    </submittedName>
</protein>
<sequence>MTSQQHKDIDEAIGRAVYAGGLPLSIFDNNKFWETALKKLNPLYTPPTAYKLGYPLLKAEFEKVMKAADEKMENALCVSLLSDGWKDISSDKVVNVIVCTPDPIFFDAIYPGENRENSDYIGKILIDAVKKIGPPKVLIIITDNAMNMKAAWKIVIDKYKHIFCIGCAPHGLNLLAKDIMKAETFATLMKSAEKIVKKVKNKSVNLSKFKINQSRRYGKNAVNLKLPNPTRFSGSDIMLNSLEKNKAALQDTVLDEDIDIPYSVKANVLDDGFWKSLRSARELLHSITKAVNVTESDSARLSLVPRVLMDVKQSILKILPKTCLTDDEQFHIVERLRYRIRFICFDIHLAAYILDPRFRGEGLSDEEVGAGLTVIQSIAENLDLDKAKVLANVLLFKSKSGFFEHKYLWETVCEVEPSLWWQSMCKQQIASKVACRILTLVPSTAGAERNWAVYGNIHTKKRNRLKKGVSKKLVAVKSNLQLTHPHMFVQQSKRRCGSNIDFYIKEVRPGSLYATYDFNEDDDDIPLNLIGIPNNLLHVWNGTLFEREDTESDFDEVDEDDPDNVEQDSDESDTDCESDCESDASSTSSDSDDEQEDEDTTMLID</sequence>
<name>A0AAE1L797_9NEOP</name>
<comment type="caution">
    <text evidence="9">The sequence shown here is derived from an EMBL/GenBank/DDBJ whole genome shotgun (WGS) entry which is preliminary data.</text>
</comment>
<evidence type="ECO:0000256" key="5">
    <source>
        <dbReference type="ARBA" id="ARBA00023242"/>
    </source>
</evidence>
<dbReference type="Pfam" id="PF05699">
    <property type="entry name" value="Dimer_Tnp_hAT"/>
    <property type="match status" value="1"/>
</dbReference>
<feature type="domain" description="DUF659" evidence="7">
    <location>
        <begin position="47"/>
        <end position="195"/>
    </location>
</feature>
<feature type="domain" description="HAT C-terminal dimerisation" evidence="8">
    <location>
        <begin position="414"/>
        <end position="480"/>
    </location>
</feature>
<keyword evidence="2" id="KW-0479">Metal-binding</keyword>
<dbReference type="AlphaFoldDB" id="A0AAE1L797"/>
<evidence type="ECO:0000313" key="9">
    <source>
        <dbReference type="EMBL" id="KAK3909078.1"/>
    </source>
</evidence>
<feature type="region of interest" description="Disordered" evidence="6">
    <location>
        <begin position="550"/>
        <end position="605"/>
    </location>
</feature>
<evidence type="ECO:0000259" key="7">
    <source>
        <dbReference type="Pfam" id="PF04937"/>
    </source>
</evidence>
<dbReference type="PANTHER" id="PTHR46481">
    <property type="entry name" value="ZINC FINGER BED DOMAIN-CONTAINING PROTEIN 4"/>
    <property type="match status" value="1"/>
</dbReference>
<reference evidence="9" key="1">
    <citation type="submission" date="2021-07" db="EMBL/GenBank/DDBJ databases">
        <authorList>
            <person name="Catto M.A."/>
            <person name="Jacobson A."/>
            <person name="Kennedy G."/>
            <person name="Labadie P."/>
            <person name="Hunt B.G."/>
            <person name="Srinivasan R."/>
        </authorList>
    </citation>
    <scope>NUCLEOTIDE SEQUENCE</scope>
    <source>
        <strain evidence="9">PL_HMW_Pooled</strain>
        <tissue evidence="9">Head</tissue>
    </source>
</reference>
<dbReference type="PANTHER" id="PTHR46481:SF10">
    <property type="entry name" value="ZINC FINGER BED DOMAIN-CONTAINING PROTEIN 39"/>
    <property type="match status" value="1"/>
</dbReference>
<dbReference type="GO" id="GO:0008270">
    <property type="term" value="F:zinc ion binding"/>
    <property type="evidence" value="ECO:0007669"/>
    <property type="project" value="UniProtKB-KW"/>
</dbReference>
<dbReference type="InterPro" id="IPR012337">
    <property type="entry name" value="RNaseH-like_sf"/>
</dbReference>
<evidence type="ECO:0000256" key="2">
    <source>
        <dbReference type="ARBA" id="ARBA00022723"/>
    </source>
</evidence>
<keyword evidence="4" id="KW-0862">Zinc</keyword>
<dbReference type="GO" id="GO:0005634">
    <property type="term" value="C:nucleus"/>
    <property type="evidence" value="ECO:0007669"/>
    <property type="project" value="UniProtKB-SubCell"/>
</dbReference>
<evidence type="ECO:0000256" key="3">
    <source>
        <dbReference type="ARBA" id="ARBA00022771"/>
    </source>
</evidence>
<proteinExistence type="predicted"/>
<keyword evidence="10" id="KW-1185">Reference proteome</keyword>
<evidence type="ECO:0000256" key="4">
    <source>
        <dbReference type="ARBA" id="ARBA00022833"/>
    </source>
</evidence>
<evidence type="ECO:0000259" key="8">
    <source>
        <dbReference type="Pfam" id="PF05699"/>
    </source>
</evidence>
<dbReference type="SUPFAM" id="SSF53098">
    <property type="entry name" value="Ribonuclease H-like"/>
    <property type="match status" value="1"/>
</dbReference>
<feature type="compositionally biased region" description="Acidic residues" evidence="6">
    <location>
        <begin position="590"/>
        <end position="605"/>
    </location>
</feature>
<evidence type="ECO:0000256" key="1">
    <source>
        <dbReference type="ARBA" id="ARBA00004123"/>
    </source>
</evidence>
<dbReference type="GO" id="GO:0046983">
    <property type="term" value="F:protein dimerization activity"/>
    <property type="evidence" value="ECO:0007669"/>
    <property type="project" value="InterPro"/>
</dbReference>